<evidence type="ECO:0000313" key="5">
    <source>
        <dbReference type="EMBL" id="KAG6513635.1"/>
    </source>
</evidence>
<evidence type="ECO:0000256" key="1">
    <source>
        <dbReference type="ARBA" id="ARBA00004123"/>
    </source>
</evidence>
<dbReference type="InterPro" id="IPR024738">
    <property type="entry name" value="Hfi1/Tada1"/>
</dbReference>
<dbReference type="AlphaFoldDB" id="A0A8J5HBC3"/>
<keyword evidence="3" id="KW-0804">Transcription</keyword>
<organism evidence="5 6">
    <name type="scientific">Zingiber officinale</name>
    <name type="common">Ginger</name>
    <name type="synonym">Amomum zingiber</name>
    <dbReference type="NCBI Taxonomy" id="94328"/>
    <lineage>
        <taxon>Eukaryota</taxon>
        <taxon>Viridiplantae</taxon>
        <taxon>Streptophyta</taxon>
        <taxon>Embryophyta</taxon>
        <taxon>Tracheophyta</taxon>
        <taxon>Spermatophyta</taxon>
        <taxon>Magnoliopsida</taxon>
        <taxon>Liliopsida</taxon>
        <taxon>Zingiberales</taxon>
        <taxon>Zingiberaceae</taxon>
        <taxon>Zingiber</taxon>
    </lineage>
</organism>
<comment type="caution">
    <text evidence="5">The sequence shown here is derived from an EMBL/GenBank/DDBJ whole genome shotgun (WGS) entry which is preliminary data.</text>
</comment>
<keyword evidence="4" id="KW-0539">Nucleus</keyword>
<keyword evidence="6" id="KW-1185">Reference proteome</keyword>
<accession>A0A8J5HBC3</accession>
<protein>
    <recommendedName>
        <fullName evidence="7">Transcriptional coactivator Hfi1/Transcriptional adapter 1</fullName>
    </recommendedName>
</protein>
<dbReference type="GO" id="GO:0006357">
    <property type="term" value="P:regulation of transcription by RNA polymerase II"/>
    <property type="evidence" value="ECO:0007669"/>
    <property type="project" value="TreeGrafter"/>
</dbReference>
<reference evidence="5 6" key="1">
    <citation type="submission" date="2020-08" db="EMBL/GenBank/DDBJ databases">
        <title>Plant Genome Project.</title>
        <authorList>
            <person name="Zhang R.-G."/>
        </authorList>
    </citation>
    <scope>NUCLEOTIDE SEQUENCE [LARGE SCALE GENOMIC DNA]</scope>
    <source>
        <tissue evidence="5">Rhizome</tissue>
    </source>
</reference>
<evidence type="ECO:0000313" key="6">
    <source>
        <dbReference type="Proteomes" id="UP000734854"/>
    </source>
</evidence>
<dbReference type="Pfam" id="PF12767">
    <property type="entry name" value="SAGA-Tad1"/>
    <property type="match status" value="1"/>
</dbReference>
<evidence type="ECO:0000256" key="3">
    <source>
        <dbReference type="ARBA" id="ARBA00023163"/>
    </source>
</evidence>
<keyword evidence="2" id="KW-0805">Transcription regulation</keyword>
<dbReference type="EMBL" id="JACMSC010000007">
    <property type="protein sequence ID" value="KAG6513635.1"/>
    <property type="molecule type" value="Genomic_DNA"/>
</dbReference>
<dbReference type="PANTHER" id="PTHR21277:SF5">
    <property type="entry name" value="TRANSCRIPTIONAL ADAPTER 1"/>
    <property type="match status" value="1"/>
</dbReference>
<dbReference type="PANTHER" id="PTHR21277">
    <property type="entry name" value="TRANSCRIPTIONAL ADAPTER 1"/>
    <property type="match status" value="1"/>
</dbReference>
<name>A0A8J5HBC3_ZINOF</name>
<evidence type="ECO:0000256" key="2">
    <source>
        <dbReference type="ARBA" id="ARBA00023015"/>
    </source>
</evidence>
<dbReference type="GO" id="GO:0005634">
    <property type="term" value="C:nucleus"/>
    <property type="evidence" value="ECO:0007669"/>
    <property type="project" value="UniProtKB-SubCell"/>
</dbReference>
<dbReference type="GO" id="GO:0000124">
    <property type="term" value="C:SAGA complex"/>
    <property type="evidence" value="ECO:0007669"/>
    <property type="project" value="UniProtKB-ARBA"/>
</dbReference>
<dbReference type="Proteomes" id="UP000734854">
    <property type="component" value="Unassembled WGS sequence"/>
</dbReference>
<comment type="subcellular location">
    <subcellularLocation>
        <location evidence="1">Nucleus</location>
    </subcellularLocation>
</comment>
<dbReference type="OrthoDB" id="10264870at2759"/>
<sequence>MPTTSQPSQRSRINLGDLKLQIAKKLGPERCRIYFGCLNQLLAQKLSKRDFNKYCLRILGRQNIPLHNQLIQSILKNAFRAKTMPLCSLERATPKPLEALRNKSTYEENINHLATAAPTNSKWSNGYIFPPSPRKVRSCIRERRNREHAVSIRQNGGATSQSKMAIDENTVIEKSGAVAPHDLKRSMQHHQGYIPSEQRPLVDDLMPQNEAFAKRNKFCDIVAVDIGQELQQSNDLNPRKFTLQAPLGIPLCPASLGGARRAFYSVTTSSGGFHGSNYSGGELCDTEALQKRMGKMAEILGLERVTLDCSNLLNNALDTYLKGLIRSCIELSGTRLGHDQTNHPTFKQEAQLKPTNGFWSGIHLHVHNNGGSFNNKQRQETQCMVSFQDFRVAMELNRQQLGEDWPSQLEKICFHSGEDLFNPT</sequence>
<dbReference type="GO" id="GO:0003713">
    <property type="term" value="F:transcription coactivator activity"/>
    <property type="evidence" value="ECO:0007669"/>
    <property type="project" value="TreeGrafter"/>
</dbReference>
<gene>
    <name evidence="5" type="ORF">ZIOFF_023967</name>
</gene>
<evidence type="ECO:0000256" key="4">
    <source>
        <dbReference type="ARBA" id="ARBA00023242"/>
    </source>
</evidence>
<evidence type="ECO:0008006" key="7">
    <source>
        <dbReference type="Google" id="ProtNLM"/>
    </source>
</evidence>
<proteinExistence type="predicted"/>